<feature type="transmembrane region" description="Helical" evidence="1">
    <location>
        <begin position="85"/>
        <end position="106"/>
    </location>
</feature>
<dbReference type="RefSeq" id="WP_319013351.1">
    <property type="nucleotide sequence ID" value="NZ_JAWJZF010000517.1"/>
</dbReference>
<reference evidence="2 3" key="1">
    <citation type="submission" date="2023-10" db="EMBL/GenBank/DDBJ databases">
        <authorList>
            <person name="Wang X.X."/>
        </authorList>
    </citation>
    <scope>NUCLEOTIDE SEQUENCE [LARGE SCALE GENOMIC DNA]</scope>
    <source>
        <strain evidence="2 3">NBRC 12816</strain>
    </source>
</reference>
<organism evidence="2 3">
    <name type="scientific">Streptomyces roseolus</name>
    <dbReference type="NCBI Taxonomy" id="67358"/>
    <lineage>
        <taxon>Bacteria</taxon>
        <taxon>Bacillati</taxon>
        <taxon>Actinomycetota</taxon>
        <taxon>Actinomycetes</taxon>
        <taxon>Kitasatosporales</taxon>
        <taxon>Streptomycetaceae</taxon>
        <taxon>Streptomyces</taxon>
    </lineage>
</organism>
<evidence type="ECO:0000313" key="3">
    <source>
        <dbReference type="Proteomes" id="UP001278571"/>
    </source>
</evidence>
<keyword evidence="3" id="KW-1185">Reference proteome</keyword>
<keyword evidence="1" id="KW-0812">Transmembrane</keyword>
<sequence>MGELMDAAFGFPALVLTAALVAVIGFRVLVLCRAVAPDAFDSDAERGALGLGDLPVATAASVFVVTGWVLDVAGMVLLGRSGLPGAWHLPLSVVLLAGALFLARRLTTCLAGRRRRASAGAARGAVPEPGPSRTSV</sequence>
<gene>
    <name evidence="2" type="ORF">R2363_34185</name>
</gene>
<feature type="transmembrane region" description="Helical" evidence="1">
    <location>
        <begin position="48"/>
        <end position="70"/>
    </location>
</feature>
<keyword evidence="1" id="KW-1133">Transmembrane helix</keyword>
<feature type="transmembrane region" description="Helical" evidence="1">
    <location>
        <begin position="12"/>
        <end position="36"/>
    </location>
</feature>
<protein>
    <recommendedName>
        <fullName evidence="4">Integral membrane protein</fullName>
    </recommendedName>
</protein>
<evidence type="ECO:0000313" key="2">
    <source>
        <dbReference type="EMBL" id="MDX2297215.1"/>
    </source>
</evidence>
<evidence type="ECO:0008006" key="4">
    <source>
        <dbReference type="Google" id="ProtNLM"/>
    </source>
</evidence>
<name>A0ABU4KHE0_9ACTN</name>
<dbReference type="Proteomes" id="UP001278571">
    <property type="component" value="Unassembled WGS sequence"/>
</dbReference>
<keyword evidence="1" id="KW-0472">Membrane</keyword>
<comment type="caution">
    <text evidence="2">The sequence shown here is derived from an EMBL/GenBank/DDBJ whole genome shotgun (WGS) entry which is preliminary data.</text>
</comment>
<dbReference type="EMBL" id="JAWJZF010000517">
    <property type="protein sequence ID" value="MDX2297215.1"/>
    <property type="molecule type" value="Genomic_DNA"/>
</dbReference>
<evidence type="ECO:0000256" key="1">
    <source>
        <dbReference type="SAM" id="Phobius"/>
    </source>
</evidence>
<proteinExistence type="predicted"/>
<accession>A0ABU4KHE0</accession>